<proteinExistence type="predicted"/>
<accession>G2GY69</accession>
<dbReference type="EMBL" id="AGCA01000159">
    <property type="protein sequence ID" value="EGY29312.1"/>
    <property type="molecule type" value="Genomic_DNA"/>
</dbReference>
<evidence type="ECO:0000313" key="3">
    <source>
        <dbReference type="Proteomes" id="UP000004116"/>
    </source>
</evidence>
<dbReference type="Proteomes" id="UP000004116">
    <property type="component" value="Unassembled WGS sequence"/>
</dbReference>
<evidence type="ECO:0000259" key="1">
    <source>
        <dbReference type="Pfam" id="PF12920"/>
    </source>
</evidence>
<organism evidence="2 3">
    <name type="scientific">Candidatus Regiella insecticola 5.15</name>
    <dbReference type="NCBI Taxonomy" id="1005043"/>
    <lineage>
        <taxon>Bacteria</taxon>
        <taxon>Pseudomonadati</taxon>
        <taxon>Pseudomonadota</taxon>
        <taxon>Gammaproteobacteria</taxon>
        <taxon>Enterobacterales</taxon>
        <taxon>Enterobacteriaceae</taxon>
        <taxon>aphid secondary symbionts</taxon>
        <taxon>Candidatus Regiella</taxon>
    </lineage>
</organism>
<name>G2GY69_9ENTR</name>
<gene>
    <name evidence="2" type="ORF">Rin_00007200</name>
</gene>
<evidence type="ECO:0000313" key="2">
    <source>
        <dbReference type="EMBL" id="EGY29312.1"/>
    </source>
</evidence>
<comment type="caution">
    <text evidence="2">The sequence shown here is derived from an EMBL/GenBank/DDBJ whole genome shotgun (WGS) entry which is preliminary data.</text>
</comment>
<feature type="non-terminal residue" evidence="2">
    <location>
        <position position="245"/>
    </location>
</feature>
<dbReference type="AlphaFoldDB" id="G2GY69"/>
<feature type="domain" description="TcdA/TcdB toxin pore forming" evidence="1">
    <location>
        <begin position="15"/>
        <end position="216"/>
    </location>
</feature>
<protein>
    <recommendedName>
        <fullName evidence="1">TcdA/TcdB toxin pore forming domain-containing protein</fullName>
    </recommendedName>
</protein>
<dbReference type="InterPro" id="IPR024769">
    <property type="entry name" value="TcdA/TcdB_pore_forming"/>
</dbReference>
<dbReference type="RefSeq" id="WP_006706411.1">
    <property type="nucleotide sequence ID" value="NZ_AGCA01000159.1"/>
</dbReference>
<reference evidence="2 3" key="1">
    <citation type="journal article" date="2012" name="Genome Res.">
        <title>Genomic basis of endosymbiont-conferred protection against an insect parasitoid.</title>
        <authorList>
            <person name="Hansen A.K."/>
            <person name="Vorburger C."/>
            <person name="Moran N.A."/>
        </authorList>
    </citation>
    <scope>NUCLEOTIDE SEQUENCE [LARGE SCALE GENOMIC DNA]</scope>
    <source>
        <strain evidence="3">R5.15</strain>
    </source>
</reference>
<sequence>MMVEQVNKKTEIIASELARKNFVLNTDELIAAKEQEKNHSAMTQITDNVMNTAFSIAGNIATVMLSITNIMLTALSRFTPHKTENSLKNRENIHTWGHYFNRMNEGWQRGGFSLEQGVLLPVEGVVIRRIDLRRHDNPTVLFDRHGQQIRKMEKAGIPTDLDTYISLHRLAGIEEEKTITVLQDNPSLNRLVLPVTPRASMEPIYDSVLFPVLQTLPEFKTLRQFAQKRSRIYICRTDKNRSMDN</sequence>
<dbReference type="Pfam" id="PF12920">
    <property type="entry name" value="TcdA_TcdB_pore"/>
    <property type="match status" value="1"/>
</dbReference>
<keyword evidence="3" id="KW-1185">Reference proteome</keyword>